<evidence type="ECO:0000313" key="4">
    <source>
        <dbReference type="Proteomes" id="UP001151760"/>
    </source>
</evidence>
<gene>
    <name evidence="3" type="ORF">Tco_0728672</name>
</gene>
<dbReference type="Pfam" id="PF08268">
    <property type="entry name" value="FBA_3"/>
    <property type="match status" value="1"/>
</dbReference>
<name>A0ABQ4YMY7_9ASTR</name>
<feature type="domain" description="F-box associated beta-propeller type 3" evidence="2">
    <location>
        <begin position="122"/>
        <end position="364"/>
    </location>
</feature>
<evidence type="ECO:0000313" key="3">
    <source>
        <dbReference type="EMBL" id="GJS78791.1"/>
    </source>
</evidence>
<dbReference type="EMBL" id="BQNB010010550">
    <property type="protein sequence ID" value="GJS78791.1"/>
    <property type="molecule type" value="Genomic_DNA"/>
</dbReference>
<feature type="domain" description="F-box" evidence="1">
    <location>
        <begin position="16"/>
        <end position="50"/>
    </location>
</feature>
<reference evidence="3" key="2">
    <citation type="submission" date="2022-01" db="EMBL/GenBank/DDBJ databases">
        <authorList>
            <person name="Yamashiro T."/>
            <person name="Shiraishi A."/>
            <person name="Satake H."/>
            <person name="Nakayama K."/>
        </authorList>
    </citation>
    <scope>NUCLEOTIDE SEQUENCE</scope>
</reference>
<accession>A0ABQ4YMY7</accession>
<dbReference type="Proteomes" id="UP001151760">
    <property type="component" value="Unassembled WGS sequence"/>
</dbReference>
<dbReference type="InterPro" id="IPR013187">
    <property type="entry name" value="F-box-assoc_dom_typ3"/>
</dbReference>
<dbReference type="Pfam" id="PF00646">
    <property type="entry name" value="F-box"/>
    <property type="match status" value="1"/>
</dbReference>
<dbReference type="InterPro" id="IPR050796">
    <property type="entry name" value="SCF_F-box_component"/>
</dbReference>
<dbReference type="InterPro" id="IPR017451">
    <property type="entry name" value="F-box-assoc_interact_dom"/>
</dbReference>
<feature type="non-terminal residue" evidence="3">
    <location>
        <position position="1"/>
    </location>
</feature>
<dbReference type="PANTHER" id="PTHR31672:SF13">
    <property type="entry name" value="F-BOX PROTEIN CPR30-LIKE"/>
    <property type="match status" value="1"/>
</dbReference>
<dbReference type="PANTHER" id="PTHR31672">
    <property type="entry name" value="BNACNNG10540D PROTEIN"/>
    <property type="match status" value="1"/>
</dbReference>
<dbReference type="InterPro" id="IPR036047">
    <property type="entry name" value="F-box-like_dom_sf"/>
</dbReference>
<dbReference type="SUPFAM" id="SSF81383">
    <property type="entry name" value="F-box domain"/>
    <property type="match status" value="1"/>
</dbReference>
<dbReference type="NCBIfam" id="TIGR01640">
    <property type="entry name" value="F_box_assoc_1"/>
    <property type="match status" value="1"/>
</dbReference>
<organism evidence="3 4">
    <name type="scientific">Tanacetum coccineum</name>
    <dbReference type="NCBI Taxonomy" id="301880"/>
    <lineage>
        <taxon>Eukaryota</taxon>
        <taxon>Viridiplantae</taxon>
        <taxon>Streptophyta</taxon>
        <taxon>Embryophyta</taxon>
        <taxon>Tracheophyta</taxon>
        <taxon>Spermatophyta</taxon>
        <taxon>Magnoliopsida</taxon>
        <taxon>eudicotyledons</taxon>
        <taxon>Gunneridae</taxon>
        <taxon>Pentapetalae</taxon>
        <taxon>asterids</taxon>
        <taxon>campanulids</taxon>
        <taxon>Asterales</taxon>
        <taxon>Asteraceae</taxon>
        <taxon>Asteroideae</taxon>
        <taxon>Anthemideae</taxon>
        <taxon>Anthemidinae</taxon>
        <taxon>Tanacetum</taxon>
    </lineage>
</organism>
<dbReference type="Gene3D" id="1.20.1280.50">
    <property type="match status" value="1"/>
</dbReference>
<evidence type="ECO:0000259" key="2">
    <source>
        <dbReference type="Pfam" id="PF08268"/>
    </source>
</evidence>
<keyword evidence="4" id="KW-1185">Reference proteome</keyword>
<reference evidence="3" key="1">
    <citation type="journal article" date="2022" name="Int. J. Mol. Sci.">
        <title>Draft Genome of Tanacetum Coccineum: Genomic Comparison of Closely Related Tanacetum-Family Plants.</title>
        <authorList>
            <person name="Yamashiro T."/>
            <person name="Shiraishi A."/>
            <person name="Nakayama K."/>
            <person name="Satake H."/>
        </authorList>
    </citation>
    <scope>NUCLEOTIDE SEQUENCE</scope>
</reference>
<evidence type="ECO:0000259" key="1">
    <source>
        <dbReference type="Pfam" id="PF00646"/>
    </source>
</evidence>
<sequence length="401" mass="46040">FVVQYLNLMAMEDFAEDVMWDILSRLNYKTVSCCKCVCKRWRDLVLDPYFINNLLWSNKKNQSLMIHDTTFDKRGRLKWIEIQDTVVEVEKEQLVDVVTIYDVDLSRPGVLSRFPDLIDFQVFIGPSVNGLICVWDAFGNTYIVNPIARQYLTLPDNQSSIIGYGFGSLDDASYKVIRIFQRYLTPAYEDKNKITQIDVFTLGTDSWRVLQPNDHFSNIHGYMGDGLFFNGRVHWINAGGHQLFAFELDNENFKLFPSPSFEGEENEQKYRGILGVVKGCLSQGCYYSCEIFTVWVMKEHGIKDSWYKAFTIKETRIARKLRCPLCLLDGLKGGILIARAGDKLVAYCLQTNTLRTINLTSLPATSNRRNCTVDIQSAITYHPTFLNLQNFASSNTPVQTF</sequence>
<proteinExistence type="predicted"/>
<comment type="caution">
    <text evidence="3">The sequence shown here is derived from an EMBL/GenBank/DDBJ whole genome shotgun (WGS) entry which is preliminary data.</text>
</comment>
<dbReference type="InterPro" id="IPR001810">
    <property type="entry name" value="F-box_dom"/>
</dbReference>
<protein>
    <submittedName>
        <fullName evidence="3">F-box associated domain containing protein</fullName>
    </submittedName>
</protein>